<keyword evidence="2" id="KW-1185">Reference proteome</keyword>
<comment type="caution">
    <text evidence="1">The sequence shown here is derived from an EMBL/GenBank/DDBJ whole genome shotgun (WGS) entry which is preliminary data.</text>
</comment>
<dbReference type="EMBL" id="CATQJA010002709">
    <property type="protein sequence ID" value="CAJ0586558.1"/>
    <property type="molecule type" value="Genomic_DNA"/>
</dbReference>
<evidence type="ECO:0000313" key="2">
    <source>
        <dbReference type="Proteomes" id="UP001177023"/>
    </source>
</evidence>
<proteinExistence type="predicted"/>
<dbReference type="AlphaFoldDB" id="A0AA36DFY4"/>
<dbReference type="Proteomes" id="UP001177023">
    <property type="component" value="Unassembled WGS sequence"/>
</dbReference>
<gene>
    <name evidence="1" type="ORF">MSPICULIGERA_LOCUS24560</name>
</gene>
<reference evidence="1" key="1">
    <citation type="submission" date="2023-06" db="EMBL/GenBank/DDBJ databases">
        <authorList>
            <person name="Delattre M."/>
        </authorList>
    </citation>
    <scope>NUCLEOTIDE SEQUENCE</scope>
    <source>
        <strain evidence="1">AF72</strain>
    </source>
</reference>
<accession>A0AA36DFY4</accession>
<organism evidence="1 2">
    <name type="scientific">Mesorhabditis spiculigera</name>
    <dbReference type="NCBI Taxonomy" id="96644"/>
    <lineage>
        <taxon>Eukaryota</taxon>
        <taxon>Metazoa</taxon>
        <taxon>Ecdysozoa</taxon>
        <taxon>Nematoda</taxon>
        <taxon>Chromadorea</taxon>
        <taxon>Rhabditida</taxon>
        <taxon>Rhabditina</taxon>
        <taxon>Rhabditomorpha</taxon>
        <taxon>Rhabditoidea</taxon>
        <taxon>Rhabditidae</taxon>
        <taxon>Mesorhabditinae</taxon>
        <taxon>Mesorhabditis</taxon>
    </lineage>
</organism>
<name>A0AA36DFY4_9BILA</name>
<evidence type="ECO:0000313" key="1">
    <source>
        <dbReference type="EMBL" id="CAJ0586558.1"/>
    </source>
</evidence>
<sequence>MKPSRRPQETVFEIEHFPVGLVGQLADTAFCAGRPWSPGRSLQICRIYSHRLGTGPLVPEVFLQQFAARLRRLHDGVMRVLHEADADAGILAEWMRERHQVKRGYGYDKSHEFRYNFVVDAHHKRFLVAFLREGPCPRWPTYGARWDIADECYLGVYLYIFEK</sequence>
<protein>
    <submittedName>
        <fullName evidence="1">Uncharacterized protein</fullName>
    </submittedName>
</protein>
<feature type="non-terminal residue" evidence="1">
    <location>
        <position position="163"/>
    </location>
</feature>